<evidence type="ECO:0000259" key="1">
    <source>
        <dbReference type="PROSITE" id="PS50994"/>
    </source>
</evidence>
<keyword evidence="3" id="KW-1185">Reference proteome</keyword>
<dbReference type="InterPro" id="IPR050951">
    <property type="entry name" value="Retrovirus_Pol_polyprotein"/>
</dbReference>
<dbReference type="Gene3D" id="3.30.420.10">
    <property type="entry name" value="Ribonuclease H-like superfamily/Ribonuclease H"/>
    <property type="match status" value="1"/>
</dbReference>
<sequence>MVERCTICLERRKSNPKEPMISHQIPERPWQVITTDLFMWNGDDYLLAVDCYSRFFELDRLRSTTLTAVIRKLKGIFARLAVPEKMISDNGPQYSSHDLKDFAVQCDFVHVTSSPHYPQSNCITEKNSAVCKDHTEQSTCKPVVDGCLPQFCSLHLQTDHTLSTPMMIKRSAQLSTLNGNQSNAITSKLNYCGVTDEGCAALASALRSNPSYLRHLNLSGNKLGESGVKLEALNLKIDPHYKLETFYCCEYIII</sequence>
<name>A0ABQ8MMH0_LABRO</name>
<dbReference type="InterPro" id="IPR001611">
    <property type="entry name" value="Leu-rich_rpt"/>
</dbReference>
<dbReference type="PANTHER" id="PTHR37984">
    <property type="entry name" value="PROTEIN CBG26694"/>
    <property type="match status" value="1"/>
</dbReference>
<dbReference type="Proteomes" id="UP000830375">
    <property type="component" value="Unassembled WGS sequence"/>
</dbReference>
<organism evidence="2 3">
    <name type="scientific">Labeo rohita</name>
    <name type="common">Indian major carp</name>
    <name type="synonym">Cyprinus rohita</name>
    <dbReference type="NCBI Taxonomy" id="84645"/>
    <lineage>
        <taxon>Eukaryota</taxon>
        <taxon>Metazoa</taxon>
        <taxon>Chordata</taxon>
        <taxon>Craniata</taxon>
        <taxon>Vertebrata</taxon>
        <taxon>Euteleostomi</taxon>
        <taxon>Actinopterygii</taxon>
        <taxon>Neopterygii</taxon>
        <taxon>Teleostei</taxon>
        <taxon>Ostariophysi</taxon>
        <taxon>Cypriniformes</taxon>
        <taxon>Cyprinidae</taxon>
        <taxon>Labeoninae</taxon>
        <taxon>Labeonini</taxon>
        <taxon>Labeo</taxon>
    </lineage>
</organism>
<protein>
    <recommendedName>
        <fullName evidence="1">Integrase catalytic domain-containing protein</fullName>
    </recommendedName>
</protein>
<dbReference type="InterPro" id="IPR012337">
    <property type="entry name" value="RNaseH-like_sf"/>
</dbReference>
<dbReference type="SUPFAM" id="SSF52047">
    <property type="entry name" value="RNI-like"/>
    <property type="match status" value="1"/>
</dbReference>
<evidence type="ECO:0000313" key="3">
    <source>
        <dbReference type="Proteomes" id="UP000830375"/>
    </source>
</evidence>
<dbReference type="PANTHER" id="PTHR37984:SF7">
    <property type="entry name" value="INTEGRASE CATALYTIC DOMAIN-CONTAINING PROTEIN"/>
    <property type="match status" value="1"/>
</dbReference>
<accession>A0ABQ8MMH0</accession>
<dbReference type="EMBL" id="JACTAM010000005">
    <property type="protein sequence ID" value="KAI2664015.1"/>
    <property type="molecule type" value="Genomic_DNA"/>
</dbReference>
<gene>
    <name evidence="2" type="ORF">H4Q32_002130</name>
</gene>
<feature type="domain" description="Integrase catalytic" evidence="1">
    <location>
        <begin position="25"/>
        <end position="133"/>
    </location>
</feature>
<dbReference type="Pfam" id="PF13516">
    <property type="entry name" value="LRR_6"/>
    <property type="match status" value="2"/>
</dbReference>
<dbReference type="InterPro" id="IPR032675">
    <property type="entry name" value="LRR_dom_sf"/>
</dbReference>
<dbReference type="SUPFAM" id="SSF53098">
    <property type="entry name" value="Ribonuclease H-like"/>
    <property type="match status" value="1"/>
</dbReference>
<dbReference type="InterPro" id="IPR036397">
    <property type="entry name" value="RNaseH_sf"/>
</dbReference>
<comment type="caution">
    <text evidence="2">The sequence shown here is derived from an EMBL/GenBank/DDBJ whole genome shotgun (WGS) entry which is preliminary data.</text>
</comment>
<evidence type="ECO:0000313" key="2">
    <source>
        <dbReference type="EMBL" id="KAI2664015.1"/>
    </source>
</evidence>
<dbReference type="Pfam" id="PF00665">
    <property type="entry name" value="rve"/>
    <property type="match status" value="1"/>
</dbReference>
<dbReference type="PROSITE" id="PS50994">
    <property type="entry name" value="INTEGRASE"/>
    <property type="match status" value="1"/>
</dbReference>
<dbReference type="Gene3D" id="3.80.10.10">
    <property type="entry name" value="Ribonuclease Inhibitor"/>
    <property type="match status" value="1"/>
</dbReference>
<reference evidence="2 3" key="1">
    <citation type="submission" date="2022-01" db="EMBL/GenBank/DDBJ databases">
        <title>A high-quality chromosome-level genome assembly of rohu carp, Labeo rohita.</title>
        <authorList>
            <person name="Arick M.A. II"/>
            <person name="Hsu C.-Y."/>
            <person name="Magbanua Z."/>
            <person name="Pechanova O."/>
            <person name="Grover C."/>
            <person name="Miller E."/>
            <person name="Thrash A."/>
            <person name="Ezzel L."/>
            <person name="Alam S."/>
            <person name="Benzie J."/>
            <person name="Hamilton M."/>
            <person name="Karsi A."/>
            <person name="Lawrence M.L."/>
            <person name="Peterson D.G."/>
        </authorList>
    </citation>
    <scope>NUCLEOTIDE SEQUENCE [LARGE SCALE GENOMIC DNA]</scope>
    <source>
        <strain evidence="3">BAU-BD-2019</strain>
        <tissue evidence="2">Blood</tissue>
    </source>
</reference>
<proteinExistence type="predicted"/>
<dbReference type="InterPro" id="IPR001584">
    <property type="entry name" value="Integrase_cat-core"/>
</dbReference>